<evidence type="ECO:0000256" key="7">
    <source>
        <dbReference type="ARBA" id="ARBA00022723"/>
    </source>
</evidence>
<organism evidence="15 16">
    <name type="scientific">Mycena citricolor</name>
    <dbReference type="NCBI Taxonomy" id="2018698"/>
    <lineage>
        <taxon>Eukaryota</taxon>
        <taxon>Fungi</taxon>
        <taxon>Dikarya</taxon>
        <taxon>Basidiomycota</taxon>
        <taxon>Agaricomycotina</taxon>
        <taxon>Agaricomycetes</taxon>
        <taxon>Agaricomycetidae</taxon>
        <taxon>Agaricales</taxon>
        <taxon>Marasmiineae</taxon>
        <taxon>Mycenaceae</taxon>
        <taxon>Mycena</taxon>
    </lineage>
</organism>
<sequence>MHFLLQVAISVLPIALYYFLRPKGDPIPDLPGPESSSWFYGNLAELLLAPEYGKYEFTWLKRFGSVYQIRACLGRTQIVIADPVAMHHVFSSPKWDQGPPLSMTATMTFGLQSVQSVRAAGPEHRHLRGAPNGGFTASVVQSYETIFERVAAGISERIDSSTTDTIDLADMLSDATLSAISLALLSRPVEELDPGFIQLNTKLLRTAARTSKRDLLSTDLLTKYIPRRLLYKLLHFRVAGWHPVTQGRDLGLALGRAVVENKLRVQASGEDQGTGDVYDLLLSGKAGGAGTKKLDTEELIAQTSVLLVAGQDTTANTLALCLIELARNPALQDQLRTEIQARAPAQHYNQLPLLNAVIKEALRMFPAEPVTDRVAYADDIIPLSEPVLDRHGRTIDCIPVRKGQVVTMGIASYQRMASRWGSDAMEFNPMRWLEGGSVQTSDVIGPYANLMSFISGARTCVGNLTRYPAGVLRGLSPVCPFTCSNHSSSVMEMQIILCELLSKFKFGIPPGSKTVTRLAQTLFPLNGETGEKCAMLQVKSV</sequence>
<evidence type="ECO:0000256" key="14">
    <source>
        <dbReference type="SAM" id="SignalP"/>
    </source>
</evidence>
<dbReference type="SUPFAM" id="SSF48264">
    <property type="entry name" value="Cytochrome P450"/>
    <property type="match status" value="1"/>
</dbReference>
<dbReference type="Proteomes" id="UP001295794">
    <property type="component" value="Unassembled WGS sequence"/>
</dbReference>
<evidence type="ECO:0000313" key="15">
    <source>
        <dbReference type="EMBL" id="CAK5267285.1"/>
    </source>
</evidence>
<keyword evidence="14" id="KW-0732">Signal</keyword>
<dbReference type="PRINTS" id="PR00385">
    <property type="entry name" value="P450"/>
</dbReference>
<evidence type="ECO:0000256" key="9">
    <source>
        <dbReference type="ARBA" id="ARBA00023002"/>
    </source>
</evidence>
<accession>A0AAD2H259</accession>
<comment type="subcellular location">
    <subcellularLocation>
        <location evidence="2">Membrane</location>
    </subcellularLocation>
</comment>
<evidence type="ECO:0000256" key="6">
    <source>
        <dbReference type="ARBA" id="ARBA00022692"/>
    </source>
</evidence>
<keyword evidence="16" id="KW-1185">Reference proteome</keyword>
<proteinExistence type="inferred from homology"/>
<dbReference type="GO" id="GO:0020037">
    <property type="term" value="F:heme binding"/>
    <property type="evidence" value="ECO:0007669"/>
    <property type="project" value="InterPro"/>
</dbReference>
<evidence type="ECO:0008006" key="17">
    <source>
        <dbReference type="Google" id="ProtNLM"/>
    </source>
</evidence>
<evidence type="ECO:0000256" key="5">
    <source>
        <dbReference type="ARBA" id="ARBA00022617"/>
    </source>
</evidence>
<evidence type="ECO:0000256" key="12">
    <source>
        <dbReference type="ARBA" id="ARBA00023136"/>
    </source>
</evidence>
<keyword evidence="12" id="KW-0472">Membrane</keyword>
<feature type="chain" id="PRO_5042194686" description="Cytochrome P450" evidence="14">
    <location>
        <begin position="18"/>
        <end position="541"/>
    </location>
</feature>
<feature type="signal peptide" evidence="14">
    <location>
        <begin position="1"/>
        <end position="17"/>
    </location>
</feature>
<dbReference type="Gene3D" id="1.10.630.10">
    <property type="entry name" value="Cytochrome P450"/>
    <property type="match status" value="1"/>
</dbReference>
<comment type="similarity">
    <text evidence="4">Belongs to the cytochrome P450 family.</text>
</comment>
<keyword evidence="7 13" id="KW-0479">Metal-binding</keyword>
<dbReference type="GO" id="GO:0004497">
    <property type="term" value="F:monooxygenase activity"/>
    <property type="evidence" value="ECO:0007669"/>
    <property type="project" value="UniProtKB-KW"/>
</dbReference>
<dbReference type="PANTHER" id="PTHR24305:SF166">
    <property type="entry name" value="CYTOCHROME P450 12A4, MITOCHONDRIAL-RELATED"/>
    <property type="match status" value="1"/>
</dbReference>
<keyword evidence="9" id="KW-0560">Oxidoreductase</keyword>
<dbReference type="InterPro" id="IPR036396">
    <property type="entry name" value="Cyt_P450_sf"/>
</dbReference>
<evidence type="ECO:0000256" key="8">
    <source>
        <dbReference type="ARBA" id="ARBA00022989"/>
    </source>
</evidence>
<evidence type="ECO:0000256" key="4">
    <source>
        <dbReference type="ARBA" id="ARBA00010617"/>
    </source>
</evidence>
<protein>
    <recommendedName>
        <fullName evidence="17">Cytochrome P450</fullName>
    </recommendedName>
</protein>
<keyword evidence="8" id="KW-1133">Transmembrane helix</keyword>
<dbReference type="InterPro" id="IPR002401">
    <property type="entry name" value="Cyt_P450_E_grp-I"/>
</dbReference>
<evidence type="ECO:0000313" key="16">
    <source>
        <dbReference type="Proteomes" id="UP001295794"/>
    </source>
</evidence>
<evidence type="ECO:0000256" key="13">
    <source>
        <dbReference type="PIRSR" id="PIRSR602401-1"/>
    </source>
</evidence>
<evidence type="ECO:0000256" key="11">
    <source>
        <dbReference type="ARBA" id="ARBA00023033"/>
    </source>
</evidence>
<evidence type="ECO:0000256" key="1">
    <source>
        <dbReference type="ARBA" id="ARBA00001971"/>
    </source>
</evidence>
<dbReference type="GO" id="GO:0005506">
    <property type="term" value="F:iron ion binding"/>
    <property type="evidence" value="ECO:0007669"/>
    <property type="project" value="InterPro"/>
</dbReference>
<evidence type="ECO:0000256" key="2">
    <source>
        <dbReference type="ARBA" id="ARBA00004370"/>
    </source>
</evidence>
<name>A0AAD2H259_9AGAR</name>
<feature type="binding site" description="axial binding residue" evidence="13">
    <location>
        <position position="460"/>
    </location>
    <ligand>
        <name>heme</name>
        <dbReference type="ChEBI" id="CHEBI:30413"/>
    </ligand>
    <ligandPart>
        <name>Fe</name>
        <dbReference type="ChEBI" id="CHEBI:18248"/>
    </ligandPart>
</feature>
<dbReference type="PANTHER" id="PTHR24305">
    <property type="entry name" value="CYTOCHROME P450"/>
    <property type="match status" value="1"/>
</dbReference>
<keyword evidence="6" id="KW-0812">Transmembrane</keyword>
<dbReference type="EMBL" id="CAVNYO010000118">
    <property type="protein sequence ID" value="CAK5267285.1"/>
    <property type="molecule type" value="Genomic_DNA"/>
</dbReference>
<comment type="caution">
    <text evidence="15">The sequence shown here is derived from an EMBL/GenBank/DDBJ whole genome shotgun (WGS) entry which is preliminary data.</text>
</comment>
<dbReference type="GO" id="GO:0016020">
    <property type="term" value="C:membrane"/>
    <property type="evidence" value="ECO:0007669"/>
    <property type="project" value="UniProtKB-SubCell"/>
</dbReference>
<keyword evidence="10 13" id="KW-0408">Iron</keyword>
<gene>
    <name evidence="15" type="ORF">MYCIT1_LOCUS9669</name>
</gene>
<dbReference type="Pfam" id="PF00067">
    <property type="entry name" value="p450"/>
    <property type="match status" value="1"/>
</dbReference>
<evidence type="ECO:0000256" key="3">
    <source>
        <dbReference type="ARBA" id="ARBA00004721"/>
    </source>
</evidence>
<evidence type="ECO:0000256" key="10">
    <source>
        <dbReference type="ARBA" id="ARBA00023004"/>
    </source>
</evidence>
<dbReference type="InterPro" id="IPR050121">
    <property type="entry name" value="Cytochrome_P450_monoxygenase"/>
</dbReference>
<dbReference type="PRINTS" id="PR00463">
    <property type="entry name" value="EP450I"/>
</dbReference>
<keyword evidence="11" id="KW-0503">Monooxygenase</keyword>
<comment type="cofactor">
    <cofactor evidence="1 13">
        <name>heme</name>
        <dbReference type="ChEBI" id="CHEBI:30413"/>
    </cofactor>
</comment>
<reference evidence="15" key="1">
    <citation type="submission" date="2023-11" db="EMBL/GenBank/DDBJ databases">
        <authorList>
            <person name="De Vega J J."/>
            <person name="De Vega J J."/>
        </authorList>
    </citation>
    <scope>NUCLEOTIDE SEQUENCE</scope>
</reference>
<dbReference type="AlphaFoldDB" id="A0AAD2H259"/>
<keyword evidence="5 13" id="KW-0349">Heme</keyword>
<comment type="pathway">
    <text evidence="3">Secondary metabolite biosynthesis; terpenoid biosynthesis.</text>
</comment>
<dbReference type="GO" id="GO:0016705">
    <property type="term" value="F:oxidoreductase activity, acting on paired donors, with incorporation or reduction of molecular oxygen"/>
    <property type="evidence" value="ECO:0007669"/>
    <property type="project" value="InterPro"/>
</dbReference>
<dbReference type="InterPro" id="IPR001128">
    <property type="entry name" value="Cyt_P450"/>
</dbReference>